<gene>
    <name evidence="2" type="ORF">I0K15_00545</name>
</gene>
<dbReference type="InterPro" id="IPR025979">
    <property type="entry name" value="ChrR-like_cupin_dom"/>
</dbReference>
<dbReference type="NCBIfam" id="TIGR02451">
    <property type="entry name" value="anti_sig_ChrR"/>
    <property type="match status" value="1"/>
</dbReference>
<dbReference type="SUPFAM" id="SSF51182">
    <property type="entry name" value="RmlC-like cupins"/>
    <property type="match status" value="1"/>
</dbReference>
<dbReference type="KEGG" id="poz:I0K15_00545"/>
<protein>
    <submittedName>
        <fullName evidence="2">Cupin domain-containing protein</fullName>
    </submittedName>
</protein>
<dbReference type="InterPro" id="IPR012807">
    <property type="entry name" value="Anti-sigma_ChrR"/>
</dbReference>
<organism evidence="2 3">
    <name type="scientific">Pontivivens ytuae</name>
    <dbReference type="NCBI Taxonomy" id="2789856"/>
    <lineage>
        <taxon>Bacteria</taxon>
        <taxon>Pseudomonadati</taxon>
        <taxon>Pseudomonadota</taxon>
        <taxon>Alphaproteobacteria</taxon>
        <taxon>Rhodobacterales</taxon>
        <taxon>Paracoccaceae</taxon>
        <taxon>Pontivivens</taxon>
    </lineage>
</organism>
<dbReference type="EMBL" id="CP064942">
    <property type="protein sequence ID" value="QPH54302.1"/>
    <property type="molecule type" value="Genomic_DNA"/>
</dbReference>
<dbReference type="InterPro" id="IPR014710">
    <property type="entry name" value="RmlC-like_jellyroll"/>
</dbReference>
<evidence type="ECO:0000313" key="3">
    <source>
        <dbReference type="Proteomes" id="UP000594800"/>
    </source>
</evidence>
<dbReference type="InterPro" id="IPR011051">
    <property type="entry name" value="RmlC_Cupin_sf"/>
</dbReference>
<dbReference type="AlphaFoldDB" id="A0A7S9LS46"/>
<keyword evidence="3" id="KW-1185">Reference proteome</keyword>
<accession>A0A7S9LS46</accession>
<feature type="domain" description="ChrR-like cupin" evidence="1">
    <location>
        <begin position="102"/>
        <end position="192"/>
    </location>
</feature>
<proteinExistence type="predicted"/>
<dbReference type="InterPro" id="IPR041916">
    <property type="entry name" value="Anti_sigma_zinc_sf"/>
</dbReference>
<reference evidence="2 3" key="1">
    <citation type="submission" date="2020-11" db="EMBL/GenBank/DDBJ databases">
        <title>Description of Pontivivens ytuae sp. nov. isolated from deep sea sediment of Mariana Trench.</title>
        <authorList>
            <person name="Wang Z."/>
            <person name="Sun Q.-L."/>
            <person name="Xu X.-D."/>
            <person name="Tang Y.-Z."/>
            <person name="Zhang J."/>
        </authorList>
    </citation>
    <scope>NUCLEOTIDE SEQUENCE [LARGE SCALE GENOMIC DNA]</scope>
    <source>
        <strain evidence="2 3">MT2928</strain>
    </source>
</reference>
<dbReference type="CDD" id="cd20301">
    <property type="entry name" value="cupin_ChrR"/>
    <property type="match status" value="1"/>
</dbReference>
<dbReference type="Gene3D" id="1.10.10.1320">
    <property type="entry name" value="Anti-sigma factor, zinc-finger domain"/>
    <property type="match status" value="1"/>
</dbReference>
<dbReference type="Gene3D" id="2.60.120.10">
    <property type="entry name" value="Jelly Rolls"/>
    <property type="match status" value="1"/>
</dbReference>
<evidence type="ECO:0000259" key="1">
    <source>
        <dbReference type="Pfam" id="PF12973"/>
    </source>
</evidence>
<dbReference type="RefSeq" id="WP_196103511.1">
    <property type="nucleotide sequence ID" value="NZ_CP064942.1"/>
</dbReference>
<evidence type="ECO:0000313" key="2">
    <source>
        <dbReference type="EMBL" id="QPH54302.1"/>
    </source>
</evidence>
<dbReference type="Pfam" id="PF12973">
    <property type="entry name" value="Cupin_7"/>
    <property type="match status" value="1"/>
</dbReference>
<sequence>MTRFAPSDALLAAYASGTASPGMSLLVETHLAMAPAARPRLAEMESVGGVLLEGTAPAPMREGALDATLALLDAAPSAPEEVPAANGVLPAPLAAAVGGRGVDDLRWQFRLPGLHEVVLDGFGEGEEVSLLRAKPGAGIMKHTHRGEEATLILAGEMTDGDTVLRAGDVSEADGDHDHQPRITGDETCYCLIVMSGGMRFTGPFGRALNLFT</sequence>
<name>A0A7S9LS46_9RHOB</name>
<dbReference type="Proteomes" id="UP000594800">
    <property type="component" value="Chromosome"/>
</dbReference>